<dbReference type="EMBL" id="JADCNL010000003">
    <property type="protein sequence ID" value="KAG0489295.1"/>
    <property type="molecule type" value="Genomic_DNA"/>
</dbReference>
<dbReference type="OrthoDB" id="1851979at2759"/>
<accession>A0A835VA15</accession>
<protein>
    <recommendedName>
        <fullName evidence="1">Protein kinase domain-containing protein</fullName>
    </recommendedName>
</protein>
<keyword evidence="3" id="KW-1185">Reference proteome</keyword>
<name>A0A835VA15_VANPL</name>
<dbReference type="Gene3D" id="1.10.510.10">
    <property type="entry name" value="Transferase(Phosphotransferase) domain 1"/>
    <property type="match status" value="1"/>
</dbReference>
<dbReference type="PANTHER" id="PTHR48055:SF60">
    <property type="entry name" value="INACTIVE LRR RECEPTOR-LIKE SERINE_THREONINE-PROTEIN KINASE BIR2 ISOFORM X2"/>
    <property type="match status" value="1"/>
</dbReference>
<gene>
    <name evidence="2" type="ORF">HPP92_008106</name>
</gene>
<dbReference type="InterPro" id="IPR001245">
    <property type="entry name" value="Ser-Thr/Tyr_kinase_cat_dom"/>
</dbReference>
<dbReference type="Proteomes" id="UP000636800">
    <property type="component" value="Chromosome 3"/>
</dbReference>
<sequence>MNGEFGEFGYVPPEYASNPIATTKGDVYAFGVVLLELVTRQRPTEVSMDAAGEGFKGNLVYWTNQLLAAGRLLDSVDISLRGKGSEEEILHYLKIAVSCVAYNPRERPSMYHLYLSLKSLGEKYNSSEHFDEFPLVYGRDDSESH</sequence>
<comment type="caution">
    <text evidence="2">The sequence shown here is derived from an EMBL/GenBank/DDBJ whole genome shotgun (WGS) entry which is preliminary data.</text>
</comment>
<reference evidence="2 3" key="1">
    <citation type="journal article" date="2020" name="Nat. Food">
        <title>A phased Vanilla planifolia genome enables genetic improvement of flavour and production.</title>
        <authorList>
            <person name="Hasing T."/>
            <person name="Tang H."/>
            <person name="Brym M."/>
            <person name="Khazi F."/>
            <person name="Huang T."/>
            <person name="Chambers A.H."/>
        </authorList>
    </citation>
    <scope>NUCLEOTIDE SEQUENCE [LARGE SCALE GENOMIC DNA]</scope>
    <source>
        <tissue evidence="2">Leaf</tissue>
    </source>
</reference>
<dbReference type="PROSITE" id="PS50011">
    <property type="entry name" value="PROTEIN_KINASE_DOM"/>
    <property type="match status" value="1"/>
</dbReference>
<dbReference type="Pfam" id="PF07714">
    <property type="entry name" value="PK_Tyr_Ser-Thr"/>
    <property type="match status" value="1"/>
</dbReference>
<dbReference type="AlphaFoldDB" id="A0A835VA15"/>
<dbReference type="SUPFAM" id="SSF56112">
    <property type="entry name" value="Protein kinase-like (PK-like)"/>
    <property type="match status" value="1"/>
</dbReference>
<organism evidence="2 3">
    <name type="scientific">Vanilla planifolia</name>
    <name type="common">Vanilla</name>
    <dbReference type="NCBI Taxonomy" id="51239"/>
    <lineage>
        <taxon>Eukaryota</taxon>
        <taxon>Viridiplantae</taxon>
        <taxon>Streptophyta</taxon>
        <taxon>Embryophyta</taxon>
        <taxon>Tracheophyta</taxon>
        <taxon>Spermatophyta</taxon>
        <taxon>Magnoliopsida</taxon>
        <taxon>Liliopsida</taxon>
        <taxon>Asparagales</taxon>
        <taxon>Orchidaceae</taxon>
        <taxon>Vanilloideae</taxon>
        <taxon>Vanilleae</taxon>
        <taxon>Vanilla</taxon>
    </lineage>
</organism>
<feature type="domain" description="Protein kinase" evidence="1">
    <location>
        <begin position="1"/>
        <end position="120"/>
    </location>
</feature>
<evidence type="ECO:0000313" key="2">
    <source>
        <dbReference type="EMBL" id="KAG0489295.1"/>
    </source>
</evidence>
<proteinExistence type="predicted"/>
<evidence type="ECO:0000259" key="1">
    <source>
        <dbReference type="PROSITE" id="PS50011"/>
    </source>
</evidence>
<dbReference type="GO" id="GO:0016020">
    <property type="term" value="C:membrane"/>
    <property type="evidence" value="ECO:0007669"/>
    <property type="project" value="TreeGrafter"/>
</dbReference>
<dbReference type="GO" id="GO:0005524">
    <property type="term" value="F:ATP binding"/>
    <property type="evidence" value="ECO:0007669"/>
    <property type="project" value="InterPro"/>
</dbReference>
<dbReference type="InterPro" id="IPR051564">
    <property type="entry name" value="LRR_receptor-like_kinase"/>
</dbReference>
<evidence type="ECO:0000313" key="3">
    <source>
        <dbReference type="Proteomes" id="UP000636800"/>
    </source>
</evidence>
<dbReference type="GO" id="GO:0004672">
    <property type="term" value="F:protein kinase activity"/>
    <property type="evidence" value="ECO:0007669"/>
    <property type="project" value="InterPro"/>
</dbReference>
<dbReference type="PANTHER" id="PTHR48055">
    <property type="entry name" value="LEUCINE-RICH REPEAT RECEPTOR PROTEIN KINASE EMS1"/>
    <property type="match status" value="1"/>
</dbReference>
<dbReference type="InterPro" id="IPR000719">
    <property type="entry name" value="Prot_kinase_dom"/>
</dbReference>
<dbReference type="InterPro" id="IPR011009">
    <property type="entry name" value="Kinase-like_dom_sf"/>
</dbReference>